<sequence length="157" mass="17256">LSTLANVPRLCLHHIAHLHHGRRLGTPVPARTPTSALVPRSVGCETHSRHSRCVHAPHALDVCCNLMVECTVDARVQGGVCLGHFTVAVSYGIRYGCCCAWPLASCPCRNAIACDWGRERVCRFGGESKRRAGRFGAQQLVTCSFFPTRMRPSQRVH</sequence>
<comment type="caution">
    <text evidence="1">The sequence shown here is derived from an EMBL/GenBank/DDBJ whole genome shotgun (WGS) entry which is preliminary data.</text>
</comment>
<reference evidence="1 2" key="1">
    <citation type="submission" date="2016-07" db="EMBL/GenBank/DDBJ databases">
        <title>Pervasive Adenine N6-methylation of Active Genes in Fungi.</title>
        <authorList>
            <consortium name="DOE Joint Genome Institute"/>
            <person name="Mondo S.J."/>
            <person name="Dannebaum R.O."/>
            <person name="Kuo R.C."/>
            <person name="Labutti K."/>
            <person name="Haridas S."/>
            <person name="Kuo A."/>
            <person name="Salamov A."/>
            <person name="Ahrendt S.R."/>
            <person name="Lipzen A."/>
            <person name="Sullivan W."/>
            <person name="Andreopoulos W.B."/>
            <person name="Clum A."/>
            <person name="Lindquist E."/>
            <person name="Daum C."/>
            <person name="Ramamoorthy G.K."/>
            <person name="Gryganskyi A."/>
            <person name="Culley D."/>
            <person name="Magnuson J.K."/>
            <person name="James T.Y."/>
            <person name="O'Malley M.A."/>
            <person name="Stajich J.E."/>
            <person name="Spatafora J.W."/>
            <person name="Visel A."/>
            <person name="Grigoriev I.V."/>
        </authorList>
    </citation>
    <scope>NUCLEOTIDE SEQUENCE [LARGE SCALE GENOMIC DNA]</scope>
    <source>
        <strain evidence="1 2">PL171</strain>
    </source>
</reference>
<evidence type="ECO:0000313" key="2">
    <source>
        <dbReference type="Proteomes" id="UP000193411"/>
    </source>
</evidence>
<accession>A0A1Y2H874</accession>
<dbReference type="EMBL" id="MCFL01000074">
    <property type="protein sequence ID" value="ORZ30787.1"/>
    <property type="molecule type" value="Genomic_DNA"/>
</dbReference>
<keyword evidence="2" id="KW-1185">Reference proteome</keyword>
<organism evidence="1 2">
    <name type="scientific">Catenaria anguillulae PL171</name>
    <dbReference type="NCBI Taxonomy" id="765915"/>
    <lineage>
        <taxon>Eukaryota</taxon>
        <taxon>Fungi</taxon>
        <taxon>Fungi incertae sedis</taxon>
        <taxon>Blastocladiomycota</taxon>
        <taxon>Blastocladiomycetes</taxon>
        <taxon>Blastocladiales</taxon>
        <taxon>Catenariaceae</taxon>
        <taxon>Catenaria</taxon>
    </lineage>
</organism>
<evidence type="ECO:0000313" key="1">
    <source>
        <dbReference type="EMBL" id="ORZ30787.1"/>
    </source>
</evidence>
<protein>
    <submittedName>
        <fullName evidence="1">Uncharacterized protein</fullName>
    </submittedName>
</protein>
<dbReference type="AlphaFoldDB" id="A0A1Y2H874"/>
<dbReference type="Proteomes" id="UP000193411">
    <property type="component" value="Unassembled WGS sequence"/>
</dbReference>
<feature type="non-terminal residue" evidence="1">
    <location>
        <position position="1"/>
    </location>
</feature>
<proteinExistence type="predicted"/>
<gene>
    <name evidence="1" type="ORF">BCR44DRAFT_42536</name>
</gene>
<name>A0A1Y2H874_9FUNG</name>